<dbReference type="PATRIC" id="fig|1653476.3.peg.759"/>
<dbReference type="Proteomes" id="UP000068196">
    <property type="component" value="Chromosome"/>
</dbReference>
<dbReference type="KEGG" id="cthi:THC_0734"/>
<evidence type="ECO:0000313" key="2">
    <source>
        <dbReference type="Proteomes" id="UP000068196"/>
    </source>
</evidence>
<reference evidence="1 2" key="1">
    <citation type="journal article" date="2016" name="Int. J. Syst. Evol. Microbiol.">
        <title>Caldimicrobium thiodismutans sp. nov., a sulfur-disproportionating bacterium isolated from a hot spring, and emended description of the genus Caldimicrobium.</title>
        <authorList>
            <person name="Kojima H."/>
            <person name="Umezawa K."/>
            <person name="Fukui M."/>
        </authorList>
    </citation>
    <scope>NUCLEOTIDE SEQUENCE [LARGE SCALE GENOMIC DNA]</scope>
    <source>
        <strain evidence="1 2">TF1</strain>
    </source>
</reference>
<dbReference type="AlphaFoldDB" id="A0A0U5BWT9"/>
<sequence>MGLSEYYKSRPYKEWIEDWELGIDEEDGQAFFYHTAPTWLSIRDLIHEAGLDNHPKVIELDKKAIINAIRNKADPPYDREYEGLDRWWWHLDKIAEGIFPPELLPEHLRDTYLKAR</sequence>
<dbReference type="OrthoDB" id="9802962at2"/>
<reference evidence="2" key="2">
    <citation type="journal article" date="2016" name="Int. J. Syst. Evol. Microbiol.">
        <title>Caldimicrobium thiodismutans sp. nov., a sulfur-disproportionating bacterium isolated from a hot spring.</title>
        <authorList>
            <person name="Kojima H."/>
            <person name="Umezawa K."/>
            <person name="Fukui M."/>
        </authorList>
    </citation>
    <scope>NUCLEOTIDE SEQUENCE [LARGE SCALE GENOMIC DNA]</scope>
    <source>
        <strain evidence="2">TF1</strain>
    </source>
</reference>
<name>A0A0U5BWT9_9BACT</name>
<accession>A0A0U5BWT9</accession>
<gene>
    <name evidence="1" type="ORF">THC_0734</name>
</gene>
<organism evidence="1 2">
    <name type="scientific">Caldimicrobium thiodismutans</name>
    <dbReference type="NCBI Taxonomy" id="1653476"/>
    <lineage>
        <taxon>Bacteria</taxon>
        <taxon>Pseudomonadati</taxon>
        <taxon>Thermodesulfobacteriota</taxon>
        <taxon>Thermodesulfobacteria</taxon>
        <taxon>Thermodesulfobacteriales</taxon>
        <taxon>Thermodesulfobacteriaceae</taxon>
        <taxon>Caldimicrobium</taxon>
    </lineage>
</organism>
<proteinExistence type="predicted"/>
<keyword evidence="2" id="KW-1185">Reference proteome</keyword>
<evidence type="ECO:0000313" key="1">
    <source>
        <dbReference type="EMBL" id="BAU23125.1"/>
    </source>
</evidence>
<dbReference type="EMBL" id="AP014945">
    <property type="protein sequence ID" value="BAU23125.1"/>
    <property type="molecule type" value="Genomic_DNA"/>
</dbReference>
<dbReference type="RefSeq" id="WP_068513480.1">
    <property type="nucleotide sequence ID" value="NZ_AP014945.1"/>
</dbReference>
<protein>
    <submittedName>
        <fullName evidence="1">Uncharacterized protein</fullName>
    </submittedName>
</protein>